<evidence type="ECO:0000256" key="1">
    <source>
        <dbReference type="SAM" id="MobiDB-lite"/>
    </source>
</evidence>
<dbReference type="EMBL" id="JAUJRV010000002">
    <property type="protein sequence ID" value="MDN7794300.1"/>
    <property type="molecule type" value="Genomic_DNA"/>
</dbReference>
<sequence>MIAVRQSGGAWMSQRVCPHGEMRAIAPTVGALRTTRDARDARARDSRHTFVKRSDRARHETRLASLPDPHMQEKRLKRNAIHESNARGRRRWLRLVGCARIDLIGARHR</sequence>
<proteinExistence type="predicted"/>
<reference evidence="2" key="1">
    <citation type="submission" date="2023-07" db="EMBL/GenBank/DDBJ databases">
        <title>A collection of bacterial strains from the Burkholderia cepacia Research Laboratory and Repository.</title>
        <authorList>
            <person name="Lipuma J."/>
            <person name="Spilker T."/>
            <person name="Caverly L."/>
        </authorList>
    </citation>
    <scope>NUCLEOTIDE SEQUENCE</scope>
    <source>
        <strain evidence="2">AU44268</strain>
    </source>
</reference>
<gene>
    <name evidence="2" type="ORF">QZM33_04900</name>
</gene>
<evidence type="ECO:0000313" key="2">
    <source>
        <dbReference type="EMBL" id="MDN7794300.1"/>
    </source>
</evidence>
<dbReference type="RefSeq" id="WP_155416558.1">
    <property type="nucleotide sequence ID" value="NZ_JAUJRV010000002.1"/>
</dbReference>
<name>A0AAW7SWH2_BURVI</name>
<feature type="region of interest" description="Disordered" evidence="1">
    <location>
        <begin position="35"/>
        <end position="61"/>
    </location>
</feature>
<comment type="caution">
    <text evidence="2">The sequence shown here is derived from an EMBL/GenBank/DDBJ whole genome shotgun (WGS) entry which is preliminary data.</text>
</comment>
<evidence type="ECO:0000313" key="3">
    <source>
        <dbReference type="Proteomes" id="UP001171620"/>
    </source>
</evidence>
<organism evidence="2 3">
    <name type="scientific">Burkholderia vietnamiensis</name>
    <dbReference type="NCBI Taxonomy" id="60552"/>
    <lineage>
        <taxon>Bacteria</taxon>
        <taxon>Pseudomonadati</taxon>
        <taxon>Pseudomonadota</taxon>
        <taxon>Betaproteobacteria</taxon>
        <taxon>Burkholderiales</taxon>
        <taxon>Burkholderiaceae</taxon>
        <taxon>Burkholderia</taxon>
        <taxon>Burkholderia cepacia complex</taxon>
    </lineage>
</organism>
<dbReference type="Proteomes" id="UP001171620">
    <property type="component" value="Unassembled WGS sequence"/>
</dbReference>
<dbReference type="AlphaFoldDB" id="A0AAW7SWH2"/>
<protein>
    <submittedName>
        <fullName evidence="2">Uncharacterized protein</fullName>
    </submittedName>
</protein>
<accession>A0AAW7SWH2</accession>